<gene>
    <name evidence="1" type="ORF">GCM10022256_07580</name>
</gene>
<dbReference type="Proteomes" id="UP001501594">
    <property type="component" value="Unassembled WGS sequence"/>
</dbReference>
<proteinExistence type="predicted"/>
<evidence type="ECO:0000313" key="1">
    <source>
        <dbReference type="EMBL" id="GAA4265146.1"/>
    </source>
</evidence>
<dbReference type="EMBL" id="BAABAU010000001">
    <property type="protein sequence ID" value="GAA4265146.1"/>
    <property type="molecule type" value="Genomic_DNA"/>
</dbReference>
<dbReference type="RefSeq" id="WP_344793697.1">
    <property type="nucleotide sequence ID" value="NZ_BAABAU010000001.1"/>
</dbReference>
<evidence type="ECO:0000313" key="2">
    <source>
        <dbReference type="Proteomes" id="UP001501594"/>
    </source>
</evidence>
<accession>A0ABP8DYZ5</accession>
<sequence length="234" mass="25156">MFRRFMLIPAVLAVGLGVAGGYVVANPVTPEKPATAVEKRELALREKWGFTRDLEAVRRIDAEHAVSYLGFPMSEHERAQMRSRGRLGAHIGDVSRVVGADPHFGGVWLINRGSGSIGVGWVGVPDPARVKAARAVLPDPSRLRFIEVAHSRSHLLAIQQQIFDEIVGVRQGLTPFRSSSVDVVRSVVEVTVASEATADSLRAEYPADEVHVTVGRGVAFQAAPTSHPAGSSGR</sequence>
<reference evidence="2" key="1">
    <citation type="journal article" date="2019" name="Int. J. Syst. Evol. Microbiol.">
        <title>The Global Catalogue of Microorganisms (GCM) 10K type strain sequencing project: providing services to taxonomists for standard genome sequencing and annotation.</title>
        <authorList>
            <consortium name="The Broad Institute Genomics Platform"/>
            <consortium name="The Broad Institute Genome Sequencing Center for Infectious Disease"/>
            <person name="Wu L."/>
            <person name="Ma J."/>
        </authorList>
    </citation>
    <scope>NUCLEOTIDE SEQUENCE [LARGE SCALE GENOMIC DNA]</scope>
    <source>
        <strain evidence="2">JCM 17442</strain>
    </source>
</reference>
<comment type="caution">
    <text evidence="1">The sequence shown here is derived from an EMBL/GenBank/DDBJ whole genome shotgun (WGS) entry which is preliminary data.</text>
</comment>
<protein>
    <submittedName>
        <fullName evidence="1">Uncharacterized protein</fullName>
    </submittedName>
</protein>
<keyword evidence="2" id="KW-1185">Reference proteome</keyword>
<organism evidence="1 2">
    <name type="scientific">Frondihabitans peucedani</name>
    <dbReference type="NCBI Taxonomy" id="598626"/>
    <lineage>
        <taxon>Bacteria</taxon>
        <taxon>Bacillati</taxon>
        <taxon>Actinomycetota</taxon>
        <taxon>Actinomycetes</taxon>
        <taxon>Micrococcales</taxon>
        <taxon>Microbacteriaceae</taxon>
        <taxon>Frondihabitans</taxon>
    </lineage>
</organism>
<name>A0ABP8DYZ5_9MICO</name>